<evidence type="ECO:0000256" key="8">
    <source>
        <dbReference type="ARBA" id="ARBA00023242"/>
    </source>
</evidence>
<keyword evidence="2" id="KW-0488">Methylation</keyword>
<dbReference type="RefSeq" id="XP_052130536.1">
    <property type="nucleotide sequence ID" value="XM_052274576.1"/>
</dbReference>
<organism evidence="14 15">
    <name type="scientific">Frankliniella occidentalis</name>
    <name type="common">Western flower thrips</name>
    <name type="synonym">Euthrips occidentalis</name>
    <dbReference type="NCBI Taxonomy" id="133901"/>
    <lineage>
        <taxon>Eukaryota</taxon>
        <taxon>Metazoa</taxon>
        <taxon>Ecdysozoa</taxon>
        <taxon>Arthropoda</taxon>
        <taxon>Hexapoda</taxon>
        <taxon>Insecta</taxon>
        <taxon>Pterygota</taxon>
        <taxon>Neoptera</taxon>
        <taxon>Paraneoptera</taxon>
        <taxon>Thysanoptera</taxon>
        <taxon>Terebrantia</taxon>
        <taxon>Thripoidea</taxon>
        <taxon>Thripidae</taxon>
        <taxon>Frankliniella</taxon>
    </lineage>
</organism>
<evidence type="ECO:0000256" key="2">
    <source>
        <dbReference type="ARBA" id="ARBA00022481"/>
    </source>
</evidence>
<evidence type="ECO:0000256" key="12">
    <source>
        <dbReference type="ARBA" id="ARBA00083294"/>
    </source>
</evidence>
<keyword evidence="4" id="KW-1017">Isopeptide bond</keyword>
<dbReference type="SUPFAM" id="SSF52540">
    <property type="entry name" value="P-loop containing nucleoside triphosphate hydrolases"/>
    <property type="match status" value="1"/>
</dbReference>
<dbReference type="GO" id="GO:0032204">
    <property type="term" value="P:regulation of telomere maintenance"/>
    <property type="evidence" value="ECO:0007669"/>
    <property type="project" value="TreeGrafter"/>
</dbReference>
<comment type="function">
    <text evidence="9">Plays a role in the reduction of telomerase activity during differentiation of embryonic stem cells by binding to the core promoter of TERT and controlling its down-regulation.</text>
</comment>
<dbReference type="KEGG" id="foc:113209802"/>
<evidence type="ECO:0000313" key="15">
    <source>
        <dbReference type="RefSeq" id="XP_052130536.1"/>
    </source>
</evidence>
<protein>
    <recommendedName>
        <fullName evidence="11">YLP motif-containing protein 1</fullName>
    </recommendedName>
    <alternativeName>
        <fullName evidence="12">Nuclear protein ZAP3</fullName>
    </alternativeName>
</protein>
<evidence type="ECO:0000256" key="13">
    <source>
        <dbReference type="SAM" id="MobiDB-lite"/>
    </source>
</evidence>
<evidence type="ECO:0000256" key="1">
    <source>
        <dbReference type="ARBA" id="ARBA00004324"/>
    </source>
</evidence>
<keyword evidence="6" id="KW-0805">Transcription regulation</keyword>
<feature type="region of interest" description="Disordered" evidence="13">
    <location>
        <begin position="1"/>
        <end position="411"/>
    </location>
</feature>
<dbReference type="InterPro" id="IPR027417">
    <property type="entry name" value="P-loop_NTPase"/>
</dbReference>
<keyword evidence="8" id="KW-0539">Nucleus</keyword>
<feature type="region of interest" description="Disordered" evidence="13">
    <location>
        <begin position="822"/>
        <end position="871"/>
    </location>
</feature>
<evidence type="ECO:0000256" key="11">
    <source>
        <dbReference type="ARBA" id="ARBA00068971"/>
    </source>
</evidence>
<feature type="compositionally biased region" description="Polar residues" evidence="13">
    <location>
        <begin position="177"/>
        <end position="194"/>
    </location>
</feature>
<feature type="compositionally biased region" description="Pro residues" evidence="13">
    <location>
        <begin position="604"/>
        <end position="615"/>
    </location>
</feature>
<dbReference type="Proteomes" id="UP000504606">
    <property type="component" value="Unplaced"/>
</dbReference>
<dbReference type="GeneID" id="113209802"/>
<dbReference type="Gene3D" id="3.40.50.300">
    <property type="entry name" value="P-loop containing nucleotide triphosphate hydrolases"/>
    <property type="match status" value="1"/>
</dbReference>
<feature type="compositionally biased region" description="Polar residues" evidence="13">
    <location>
        <begin position="154"/>
        <end position="164"/>
    </location>
</feature>
<evidence type="ECO:0000256" key="3">
    <source>
        <dbReference type="ARBA" id="ARBA00022491"/>
    </source>
</evidence>
<feature type="compositionally biased region" description="Low complexity" evidence="13">
    <location>
        <begin position="479"/>
        <end position="494"/>
    </location>
</feature>
<comment type="subunit">
    <text evidence="10">Interacts with PPP1CA and NCOA5. Forms a complex with ILF2, ILF3, KHDRBS1, RBMX, NCOA5 and PPP1CA.</text>
</comment>
<feature type="compositionally biased region" description="Basic and acidic residues" evidence="13">
    <location>
        <begin position="353"/>
        <end position="411"/>
    </location>
</feature>
<keyword evidence="5" id="KW-0832">Ubl conjugation</keyword>
<gene>
    <name evidence="15" type="primary">LOC113209802</name>
</gene>
<sequence>MGQRPKESLLGQGPKEKSSGLLGSGPNDGPNRLGAGPRESLLGSGPRETPSLLGKGPRESPSLLGPGPRDNANRQGPPPREALLKTPSGPNARSTCNSNIDSNPYERASPGGGPSHGSRGDGDNRFGGPRGSSEENRRNPHRGIDRGPFGSKGSGTFSERNQGGSNKSDESNSKSSPTMNASLSGESNVRNSPLSFEERARNVKGPAGWNEGMMDQSEELKGNSSSNDSSNFKNSNHPNTGLKDDFRRGDFKEDSQGPSISRDDHRGPSGSRDDFRGPSGGGRDDFRGPPGRDDFRGPPGPRDDFRGPPGNRDDFRGPPGGGRDDFRGPPGRDDFRGPHTHRDDYRGPPGARDGPRDNFRGSPGPRDDSRNREVFVDRFGRDMPRRQDKEDAKPGPPEELKVPIERDWNHGGVRPVDRWEAAVGGTPVAPAAPVDDFKLPTVVDYGHGAPSAPAAQPAAALALPTLEPVATFDYGHGGSTSASRSSPPRGGSPSWRERERERERFDRDRLRERDRSWEREREERERFFRDRDRDRERERDRDRDRRPPVRERFEEDRFGGDRFGDRFADRPRNGPPPSGPGQGPRGTWRERERDRRERRRPSPLAEPPPAPPPPSVSADSPGPSLPRPVLIEDLLCPPGRTSRPANFVIILRGPPGSGKSFLAKLIKDKEVEQGGATPRMLSLDDYFVTEVEKEERDPESGRRVKTKVMEYEYEAAMEKTYHDSLVKAFKKTISDGYFSFLIVDAINDKVSHFEEMWHFAKTKGFQVYICELDRDLQTCLKHNIHNRSEKDIESSIKNWEDTPRQYLRTDPTSMLQSAAIEDVEMEDVSDDDFKDDSDPKEEDKKEDEEENEEEANVFMSKWETADSQGDKMDRLDGLAKRRKDGAPQTLEDWLQLPDNYEEKKATPGKKQVRWADLEERRKQEKMRAIGFVVGQTDWSRMTDPTFGEGALTHTKYI</sequence>
<comment type="subcellular location">
    <subcellularLocation>
        <location evidence="1">Nucleus speckle</location>
    </subcellularLocation>
</comment>
<dbReference type="InterPro" id="IPR026314">
    <property type="entry name" value="YLP_motif_con_p1"/>
</dbReference>
<dbReference type="Pfam" id="PF13671">
    <property type="entry name" value="AAA_33"/>
    <property type="match status" value="1"/>
</dbReference>
<feature type="region of interest" description="Disordered" evidence="13">
    <location>
        <begin position="470"/>
        <end position="637"/>
    </location>
</feature>
<feature type="compositionally biased region" description="Polar residues" evidence="13">
    <location>
        <begin position="88"/>
        <end position="102"/>
    </location>
</feature>
<evidence type="ECO:0000256" key="6">
    <source>
        <dbReference type="ARBA" id="ARBA00023015"/>
    </source>
</evidence>
<keyword evidence="7" id="KW-0804">Transcription</keyword>
<feature type="compositionally biased region" description="Low complexity" evidence="13">
    <location>
        <begin position="223"/>
        <end position="236"/>
    </location>
</feature>
<feature type="compositionally biased region" description="Low complexity" evidence="13">
    <location>
        <begin position="449"/>
        <end position="458"/>
    </location>
</feature>
<keyword evidence="3" id="KW-0678">Repressor</keyword>
<evidence type="ECO:0000256" key="4">
    <source>
        <dbReference type="ARBA" id="ARBA00022499"/>
    </source>
</evidence>
<feature type="compositionally biased region" description="Basic and acidic residues" evidence="13">
    <location>
        <begin position="495"/>
        <end position="572"/>
    </location>
</feature>
<evidence type="ECO:0000256" key="7">
    <source>
        <dbReference type="ARBA" id="ARBA00023163"/>
    </source>
</evidence>
<dbReference type="FunFam" id="3.40.50.300:FF:000399">
    <property type="entry name" value="YLP motif containing 1"/>
    <property type="match status" value="1"/>
</dbReference>
<accession>A0A9C6X7E9</accession>
<feature type="region of interest" description="Disordered" evidence="13">
    <location>
        <begin position="426"/>
        <end position="458"/>
    </location>
</feature>
<dbReference type="PANTHER" id="PTHR13413">
    <property type="entry name" value="YLP MOTIF CONTAINING PROTEIN NUCLEAR PROTEIN ZAP"/>
    <property type="match status" value="1"/>
</dbReference>
<evidence type="ECO:0000256" key="5">
    <source>
        <dbReference type="ARBA" id="ARBA00022843"/>
    </source>
</evidence>
<feature type="compositionally biased region" description="Basic and acidic residues" evidence="13">
    <location>
        <begin position="132"/>
        <end position="145"/>
    </location>
</feature>
<dbReference type="AlphaFoldDB" id="A0A9C6X7E9"/>
<dbReference type="OrthoDB" id="513595at2759"/>
<evidence type="ECO:0000256" key="9">
    <source>
        <dbReference type="ARBA" id="ARBA00058677"/>
    </source>
</evidence>
<reference evidence="15" key="1">
    <citation type="submission" date="2025-08" db="UniProtKB">
        <authorList>
            <consortium name="RefSeq"/>
        </authorList>
    </citation>
    <scope>IDENTIFICATION</scope>
    <source>
        <tissue evidence="15">Whole organism</tissue>
    </source>
</reference>
<dbReference type="PANTHER" id="PTHR13413:SF0">
    <property type="entry name" value="YLP MOTIF-CONTAINING PROTEIN 1"/>
    <property type="match status" value="1"/>
</dbReference>
<feature type="compositionally biased region" description="Acidic residues" evidence="13">
    <location>
        <begin position="822"/>
        <end position="855"/>
    </location>
</feature>
<feature type="compositionally biased region" description="Basic and acidic residues" evidence="13">
    <location>
        <begin position="242"/>
        <end position="346"/>
    </location>
</feature>
<proteinExistence type="predicted"/>
<keyword evidence="14" id="KW-1185">Reference proteome</keyword>
<dbReference type="GO" id="GO:0016607">
    <property type="term" value="C:nuclear speck"/>
    <property type="evidence" value="ECO:0007669"/>
    <property type="project" value="UniProtKB-SubCell"/>
</dbReference>
<evidence type="ECO:0000256" key="10">
    <source>
        <dbReference type="ARBA" id="ARBA00065932"/>
    </source>
</evidence>
<name>A0A9C6X7E9_FRAOC</name>
<evidence type="ECO:0000313" key="14">
    <source>
        <dbReference type="Proteomes" id="UP000504606"/>
    </source>
</evidence>